<dbReference type="EMBL" id="UINC01044405">
    <property type="protein sequence ID" value="SVB49825.1"/>
    <property type="molecule type" value="Genomic_DNA"/>
</dbReference>
<reference evidence="1" key="1">
    <citation type="submission" date="2018-05" db="EMBL/GenBank/DDBJ databases">
        <authorList>
            <person name="Lanie J.A."/>
            <person name="Ng W.-L."/>
            <person name="Kazmierczak K.M."/>
            <person name="Andrzejewski T.M."/>
            <person name="Davidsen T.M."/>
            <person name="Wayne K.J."/>
            <person name="Tettelin H."/>
            <person name="Glass J.I."/>
            <person name="Rusch D."/>
            <person name="Podicherti R."/>
            <person name="Tsui H.-C.T."/>
            <person name="Winkler M.E."/>
        </authorList>
    </citation>
    <scope>NUCLEOTIDE SEQUENCE</scope>
</reference>
<proteinExistence type="predicted"/>
<name>A0A382EH75_9ZZZZ</name>
<evidence type="ECO:0000313" key="1">
    <source>
        <dbReference type="EMBL" id="SVB49825.1"/>
    </source>
</evidence>
<sequence length="168" mass="18379">MGFTLGLRFLFATNSPLAVVNVAVVLAREGFDSASVADVNRCFSFGRRFASDALLLEPTLPTLLFVRSAPSTLFRDIDLTANPCSGDTFALVGPTFVPPLLSILLPPILRLPVLVLKALPVHRCCRHVVMLATEFLEVPRIREERLGKSPLPDLILADDMVPIGRWVS</sequence>
<gene>
    <name evidence="1" type="ORF">METZ01_LOCUS202679</name>
</gene>
<protein>
    <submittedName>
        <fullName evidence="1">Uncharacterized protein</fullName>
    </submittedName>
</protein>
<feature type="non-terminal residue" evidence="1">
    <location>
        <position position="168"/>
    </location>
</feature>
<dbReference type="AlphaFoldDB" id="A0A382EH75"/>
<organism evidence="1">
    <name type="scientific">marine metagenome</name>
    <dbReference type="NCBI Taxonomy" id="408172"/>
    <lineage>
        <taxon>unclassified sequences</taxon>
        <taxon>metagenomes</taxon>
        <taxon>ecological metagenomes</taxon>
    </lineage>
</organism>
<accession>A0A382EH75</accession>